<dbReference type="AlphaFoldDB" id="A0A6V8SNF1"/>
<organism evidence="2 3">
    <name type="scientific">Clostridium fungisolvens</name>
    <dbReference type="NCBI Taxonomy" id="1604897"/>
    <lineage>
        <taxon>Bacteria</taxon>
        <taxon>Bacillati</taxon>
        <taxon>Bacillota</taxon>
        <taxon>Clostridia</taxon>
        <taxon>Eubacteriales</taxon>
        <taxon>Clostridiaceae</taxon>
        <taxon>Clostridium</taxon>
    </lineage>
</organism>
<dbReference type="EMBL" id="BLZR01000001">
    <property type="protein sequence ID" value="GFP76718.1"/>
    <property type="molecule type" value="Genomic_DNA"/>
</dbReference>
<name>A0A6V8SNF1_9CLOT</name>
<comment type="caution">
    <text evidence="2">The sequence shown here is derived from an EMBL/GenBank/DDBJ whole genome shotgun (WGS) entry which is preliminary data.</text>
</comment>
<keyword evidence="1" id="KW-0472">Membrane</keyword>
<feature type="transmembrane region" description="Helical" evidence="1">
    <location>
        <begin position="12"/>
        <end position="33"/>
    </location>
</feature>
<accession>A0A6V8SNF1</accession>
<reference evidence="2 3" key="1">
    <citation type="submission" date="2020-07" db="EMBL/GenBank/DDBJ databases">
        <title>A new beta-1,3-glucan-decomposing anaerobic bacterium isolated from anoxic soil subjected to biological soil disinfestation.</title>
        <authorList>
            <person name="Ueki A."/>
            <person name="Tonouchi A."/>
        </authorList>
    </citation>
    <scope>NUCLEOTIDE SEQUENCE [LARGE SCALE GENOMIC DNA]</scope>
    <source>
        <strain evidence="2 3">TW1</strain>
    </source>
</reference>
<sequence>MKKKGYLLVELLLYISVAMIIVAITFNILIISLKDFNKGKKDEISYDNMINLVNYLDNQMNEPGSKKYAVENSKFTISLDTSDHEDRIFTLSSGELRFLRVGYIVNGANKITVLKESKTLLSGIKILSFYKKNNLLYLDIKVGEEEINKCLALKK</sequence>
<protein>
    <submittedName>
        <fullName evidence="2">Uncharacterized protein</fullName>
    </submittedName>
</protein>
<evidence type="ECO:0000313" key="2">
    <source>
        <dbReference type="EMBL" id="GFP76718.1"/>
    </source>
</evidence>
<gene>
    <name evidence="2" type="ORF">bsdtw1_02822</name>
</gene>
<dbReference type="RefSeq" id="WP_183278129.1">
    <property type="nucleotide sequence ID" value="NZ_BLZR01000001.1"/>
</dbReference>
<keyword evidence="3" id="KW-1185">Reference proteome</keyword>
<keyword evidence="1" id="KW-0812">Transmembrane</keyword>
<evidence type="ECO:0000313" key="3">
    <source>
        <dbReference type="Proteomes" id="UP000580568"/>
    </source>
</evidence>
<dbReference type="Proteomes" id="UP000580568">
    <property type="component" value="Unassembled WGS sequence"/>
</dbReference>
<proteinExistence type="predicted"/>
<keyword evidence="1" id="KW-1133">Transmembrane helix</keyword>
<evidence type="ECO:0000256" key="1">
    <source>
        <dbReference type="SAM" id="Phobius"/>
    </source>
</evidence>